<dbReference type="SUPFAM" id="SSF101473">
    <property type="entry name" value="DhaL-like"/>
    <property type="match status" value="1"/>
</dbReference>
<organism evidence="3 4">
    <name type="scientific">Modestobacter roseus</name>
    <dbReference type="NCBI Taxonomy" id="1181884"/>
    <lineage>
        <taxon>Bacteria</taxon>
        <taxon>Bacillati</taxon>
        <taxon>Actinomycetota</taxon>
        <taxon>Actinomycetes</taxon>
        <taxon>Geodermatophilales</taxon>
        <taxon>Geodermatophilaceae</taxon>
        <taxon>Modestobacter</taxon>
    </lineage>
</organism>
<dbReference type="GO" id="GO:0006071">
    <property type="term" value="P:glycerol metabolic process"/>
    <property type="evidence" value="ECO:0007669"/>
    <property type="project" value="InterPro"/>
</dbReference>
<dbReference type="PROSITE" id="PS51480">
    <property type="entry name" value="DHAL"/>
    <property type="match status" value="1"/>
</dbReference>
<evidence type="ECO:0000313" key="4">
    <source>
        <dbReference type="Proteomes" id="UP000321490"/>
    </source>
</evidence>
<dbReference type="EMBL" id="VLKF01000001">
    <property type="protein sequence ID" value="TWH73918.1"/>
    <property type="molecule type" value="Genomic_DNA"/>
</dbReference>
<dbReference type="InterPro" id="IPR048394">
    <property type="entry name" value="FakA-like_M"/>
</dbReference>
<gene>
    <name evidence="3" type="ORF">JD78_02447</name>
</gene>
<dbReference type="Proteomes" id="UP000321490">
    <property type="component" value="Unassembled WGS sequence"/>
</dbReference>
<name>A0A562ISJ6_9ACTN</name>
<sequence>MGAGTLPSVLQVLDDAAVGRWSAAVVQTLSASRSRLDELNVFPVPDGDTGTNLLLTAEAGRAELTTAAGEPAWTAFARGAVLGARGNSGAILAQLLRGLADGLAGAPRVDGPVLAGALAAAARAAYGAVADPEEGTFLTVARAGADAAVAEVEAGRDALPDVVRAAADGARTALQATPGQLAVLRDAGVVDAGGAGWCLVLDALVGTVTGEVPARPPLAGRPHRHRAAPAPLVGQPPAGPGSEVQYLLADSDEAAVTALQHRLAALGDSLVVVGVDTPGGREWNVHVHVHDVGAAIEAGIEAGRPHRIAVTPLAPVRPPAAAPGVRAVVALACSAGLADLFAAEEGVTVLTAPVDAVVEDEVLAAVLGTGAEQVVLLPNHPEVTAVSARAAERARAEGRDVVVVPTRSAVQGVAALAVADPARRFGDDVIAMAEAAAATRWAEVTVAEHEALTSAGRCSAGDVLGSAEGDVVVIGVDQAAVAAELLDRLLSAGGELTTVVAGDEALGDAVCAHLAAVHPTVEVLRHAGGEGALPLLVGVE</sequence>
<dbReference type="PANTHER" id="PTHR33434">
    <property type="entry name" value="DEGV DOMAIN-CONTAINING PROTEIN DR_1986-RELATED"/>
    <property type="match status" value="1"/>
</dbReference>
<dbReference type="InterPro" id="IPR004007">
    <property type="entry name" value="DhaL_dom"/>
</dbReference>
<dbReference type="AlphaFoldDB" id="A0A562ISJ6"/>
<dbReference type="GO" id="GO:0004371">
    <property type="term" value="F:glycerone kinase activity"/>
    <property type="evidence" value="ECO:0007669"/>
    <property type="project" value="InterPro"/>
</dbReference>
<dbReference type="Gene3D" id="1.25.40.340">
    <property type="match status" value="1"/>
</dbReference>
<dbReference type="InterPro" id="IPR050270">
    <property type="entry name" value="DegV_domain_contain"/>
</dbReference>
<dbReference type="Pfam" id="PF21645">
    <property type="entry name" value="FakA-like_M"/>
    <property type="match status" value="1"/>
</dbReference>
<feature type="region of interest" description="Disordered" evidence="1">
    <location>
        <begin position="216"/>
        <end position="236"/>
    </location>
</feature>
<feature type="domain" description="DhaL" evidence="2">
    <location>
        <begin position="16"/>
        <end position="206"/>
    </location>
</feature>
<dbReference type="Pfam" id="PF02734">
    <property type="entry name" value="Dak2"/>
    <property type="match status" value="1"/>
</dbReference>
<evidence type="ECO:0000313" key="3">
    <source>
        <dbReference type="EMBL" id="TWH73918.1"/>
    </source>
</evidence>
<protein>
    <recommendedName>
        <fullName evidence="2">DhaL domain-containing protein</fullName>
    </recommendedName>
</protein>
<evidence type="ECO:0000256" key="1">
    <source>
        <dbReference type="SAM" id="MobiDB-lite"/>
    </source>
</evidence>
<comment type="caution">
    <text evidence="3">The sequence shown here is derived from an EMBL/GenBank/DDBJ whole genome shotgun (WGS) entry which is preliminary data.</text>
</comment>
<dbReference type="PANTHER" id="PTHR33434:SF4">
    <property type="entry name" value="PHOSPHATASE PROTEIN"/>
    <property type="match status" value="1"/>
</dbReference>
<dbReference type="InterPro" id="IPR036117">
    <property type="entry name" value="DhaL_dom_sf"/>
</dbReference>
<dbReference type="InterPro" id="IPR033470">
    <property type="entry name" value="FakA-like_C"/>
</dbReference>
<proteinExistence type="predicted"/>
<evidence type="ECO:0000259" key="2">
    <source>
        <dbReference type="PROSITE" id="PS51480"/>
    </source>
</evidence>
<accession>A0A562ISJ6</accession>
<dbReference type="Pfam" id="PF13684">
    <property type="entry name" value="FakA-like_C"/>
    <property type="match status" value="1"/>
</dbReference>
<keyword evidence="4" id="KW-1185">Reference proteome</keyword>
<dbReference type="SMART" id="SM01121">
    <property type="entry name" value="Dak1_2"/>
    <property type="match status" value="1"/>
</dbReference>
<reference evidence="3 4" key="1">
    <citation type="submission" date="2019-07" db="EMBL/GenBank/DDBJ databases">
        <title>R&amp;d 2014.</title>
        <authorList>
            <person name="Klenk H.-P."/>
        </authorList>
    </citation>
    <scope>NUCLEOTIDE SEQUENCE [LARGE SCALE GENOMIC DNA]</scope>
    <source>
        <strain evidence="3 4">DSM 45764</strain>
    </source>
</reference>
<dbReference type="SMART" id="SM01120">
    <property type="entry name" value="Dak2"/>
    <property type="match status" value="1"/>
</dbReference>